<dbReference type="PROSITE" id="PS00028">
    <property type="entry name" value="ZINC_FINGER_C2H2_1"/>
    <property type="match status" value="1"/>
</dbReference>
<keyword evidence="1" id="KW-0863">Zinc-finger</keyword>
<dbReference type="GO" id="GO:0008270">
    <property type="term" value="F:zinc ion binding"/>
    <property type="evidence" value="ECO:0007669"/>
    <property type="project" value="UniProtKB-KW"/>
</dbReference>
<dbReference type="InParanoid" id="A0A0R0EE86"/>
<reference evidence="4" key="2">
    <citation type="submission" date="2018-02" db="UniProtKB">
        <authorList>
            <consortium name="EnsemblPlants"/>
        </authorList>
    </citation>
    <scope>IDENTIFICATION</scope>
    <source>
        <strain evidence="4">Williams 82</strain>
    </source>
</reference>
<dbReference type="AlphaFoldDB" id="A0A0R0EE86"/>
<evidence type="ECO:0000313" key="3">
    <source>
        <dbReference type="EMBL" id="KRG92379.1"/>
    </source>
</evidence>
<dbReference type="SMART" id="SM00355">
    <property type="entry name" value="ZnF_C2H2"/>
    <property type="match status" value="1"/>
</dbReference>
<dbReference type="InterPro" id="IPR036236">
    <property type="entry name" value="Znf_C2H2_sf"/>
</dbReference>
<dbReference type="EnsemblPlants" id="KRG92379">
    <property type="protein sequence ID" value="KRG92379"/>
    <property type="gene ID" value="GLYMA_20G207900"/>
</dbReference>
<reference evidence="3 4" key="1">
    <citation type="journal article" date="2010" name="Nature">
        <title>Genome sequence of the palaeopolyploid soybean.</title>
        <authorList>
            <person name="Schmutz J."/>
            <person name="Cannon S.B."/>
            <person name="Schlueter J."/>
            <person name="Ma J."/>
            <person name="Mitros T."/>
            <person name="Nelson W."/>
            <person name="Hyten D.L."/>
            <person name="Song Q."/>
            <person name="Thelen J.J."/>
            <person name="Cheng J."/>
            <person name="Xu D."/>
            <person name="Hellsten U."/>
            <person name="May G.D."/>
            <person name="Yu Y."/>
            <person name="Sakurai T."/>
            <person name="Umezawa T."/>
            <person name="Bhattacharyya M.K."/>
            <person name="Sandhu D."/>
            <person name="Valliyodan B."/>
            <person name="Lindquist E."/>
            <person name="Peto M."/>
            <person name="Grant D."/>
            <person name="Shu S."/>
            <person name="Goodstein D."/>
            <person name="Barry K."/>
            <person name="Futrell-Griggs M."/>
            <person name="Abernathy B."/>
            <person name="Du J."/>
            <person name="Tian Z."/>
            <person name="Zhu L."/>
            <person name="Gill N."/>
            <person name="Joshi T."/>
            <person name="Libault M."/>
            <person name="Sethuraman A."/>
            <person name="Zhang X.-C."/>
            <person name="Shinozaki K."/>
            <person name="Nguyen H.T."/>
            <person name="Wing R.A."/>
            <person name="Cregan P."/>
            <person name="Specht J."/>
            <person name="Grimwood J."/>
            <person name="Rokhsar D."/>
            <person name="Stacey G."/>
            <person name="Shoemaker R.C."/>
            <person name="Jackson S.A."/>
        </authorList>
    </citation>
    <scope>NUCLEOTIDE SEQUENCE [LARGE SCALE GENOMIC DNA]</scope>
    <source>
        <strain evidence="4">cv. Williams 82</strain>
        <tissue evidence="3">Callus</tissue>
    </source>
</reference>
<sequence>MNISNFFNNSYQPSFFNSGQDPRQNSQNGFRCRLCNHVFPSYQALKAHFESHFTLENPAIRNLYSSSHVNSQRGMIPNPLRPNFPRPMVMQETRNFVNMNFQAPPQQPMVMPQSRANLFPLVIQHNVAASQSLQGPPQATQFVNNYVETAHLLAPPIHQGEMEVSPIDGTKPYIDLLDKPIDNN</sequence>
<proteinExistence type="predicted"/>
<keyword evidence="1" id="KW-0479">Metal-binding</keyword>
<gene>
    <name evidence="3" type="ORF">GLYMA_20G207900</name>
</gene>
<evidence type="ECO:0000256" key="1">
    <source>
        <dbReference type="PROSITE-ProRule" id="PRU00042"/>
    </source>
</evidence>
<dbReference type="Proteomes" id="UP000008827">
    <property type="component" value="Chromosome 20"/>
</dbReference>
<reference evidence="3" key="3">
    <citation type="submission" date="2018-07" db="EMBL/GenBank/DDBJ databases">
        <title>WGS assembly of Glycine max.</title>
        <authorList>
            <person name="Schmutz J."/>
            <person name="Cannon S."/>
            <person name="Schlueter J."/>
            <person name="Ma J."/>
            <person name="Mitros T."/>
            <person name="Nelson W."/>
            <person name="Hyten D."/>
            <person name="Song Q."/>
            <person name="Thelen J."/>
            <person name="Cheng J."/>
            <person name="Xu D."/>
            <person name="Hellsten U."/>
            <person name="May G."/>
            <person name="Yu Y."/>
            <person name="Sakurai T."/>
            <person name="Umezawa T."/>
            <person name="Bhattacharyya M."/>
            <person name="Sandhu D."/>
            <person name="Valliyodan B."/>
            <person name="Lindquist E."/>
            <person name="Peto M."/>
            <person name="Grant D."/>
            <person name="Shu S."/>
            <person name="Goodstein D."/>
            <person name="Barry K."/>
            <person name="Futrell-Griggs M."/>
            <person name="Abernathy B."/>
            <person name="Du J."/>
            <person name="Tian Z."/>
            <person name="Zhu L."/>
            <person name="Gill N."/>
            <person name="Joshi T."/>
            <person name="Libault M."/>
            <person name="Sethuraman A."/>
            <person name="Zhang X."/>
            <person name="Shinozaki K."/>
            <person name="Nguyen H."/>
            <person name="Wing R."/>
            <person name="Cregan P."/>
            <person name="Specht J."/>
            <person name="Grimwood J."/>
            <person name="Rokhsar D."/>
            <person name="Stacey G."/>
            <person name="Shoemaker R."/>
            <person name="Jackson S."/>
        </authorList>
    </citation>
    <scope>NUCLEOTIDE SEQUENCE</scope>
    <source>
        <tissue evidence="3">Callus</tissue>
    </source>
</reference>
<dbReference type="OMA" id="NYVETAH"/>
<dbReference type="InterPro" id="IPR013087">
    <property type="entry name" value="Znf_C2H2_type"/>
</dbReference>
<protein>
    <recommendedName>
        <fullName evidence="2">C2H2-type domain-containing protein</fullName>
    </recommendedName>
</protein>
<name>A0A0R0EE86_SOYBN</name>
<feature type="domain" description="C2H2-type" evidence="2">
    <location>
        <begin position="30"/>
        <end position="52"/>
    </location>
</feature>
<dbReference type="PROSITE" id="PS50157">
    <property type="entry name" value="ZINC_FINGER_C2H2_2"/>
    <property type="match status" value="1"/>
</dbReference>
<dbReference type="SUPFAM" id="SSF57667">
    <property type="entry name" value="beta-beta-alpha zinc fingers"/>
    <property type="match status" value="1"/>
</dbReference>
<dbReference type="EMBL" id="CM000853">
    <property type="protein sequence ID" value="KRG92379.1"/>
    <property type="molecule type" value="Genomic_DNA"/>
</dbReference>
<keyword evidence="5" id="KW-1185">Reference proteome</keyword>
<organism evidence="3">
    <name type="scientific">Glycine max</name>
    <name type="common">Soybean</name>
    <name type="synonym">Glycine hispida</name>
    <dbReference type="NCBI Taxonomy" id="3847"/>
    <lineage>
        <taxon>Eukaryota</taxon>
        <taxon>Viridiplantae</taxon>
        <taxon>Streptophyta</taxon>
        <taxon>Embryophyta</taxon>
        <taxon>Tracheophyta</taxon>
        <taxon>Spermatophyta</taxon>
        <taxon>Magnoliopsida</taxon>
        <taxon>eudicotyledons</taxon>
        <taxon>Gunneridae</taxon>
        <taxon>Pentapetalae</taxon>
        <taxon>rosids</taxon>
        <taxon>fabids</taxon>
        <taxon>Fabales</taxon>
        <taxon>Fabaceae</taxon>
        <taxon>Papilionoideae</taxon>
        <taxon>50 kb inversion clade</taxon>
        <taxon>NPAAA clade</taxon>
        <taxon>indigoferoid/millettioid clade</taxon>
        <taxon>Phaseoleae</taxon>
        <taxon>Glycine</taxon>
        <taxon>Glycine subgen. Soja</taxon>
    </lineage>
</organism>
<evidence type="ECO:0000259" key="2">
    <source>
        <dbReference type="PROSITE" id="PS50157"/>
    </source>
</evidence>
<dbReference type="Gramene" id="KRG92379">
    <property type="protein sequence ID" value="KRG92379"/>
    <property type="gene ID" value="GLYMA_20G207900"/>
</dbReference>
<evidence type="ECO:0000313" key="5">
    <source>
        <dbReference type="Proteomes" id="UP000008827"/>
    </source>
</evidence>
<accession>A0A0R0EE86</accession>
<keyword evidence="1" id="KW-0862">Zinc</keyword>
<evidence type="ECO:0000313" key="4">
    <source>
        <dbReference type="EnsemblPlants" id="KRG92379"/>
    </source>
</evidence>